<reference evidence="7 8" key="1">
    <citation type="journal article" date="2015" name="Genome Announc.">
        <title>Expanding the biotechnology potential of lactobacilli through comparative genomics of 213 strains and associated genera.</title>
        <authorList>
            <person name="Sun Z."/>
            <person name="Harris H.M."/>
            <person name="McCann A."/>
            <person name="Guo C."/>
            <person name="Argimon S."/>
            <person name="Zhang W."/>
            <person name="Yang X."/>
            <person name="Jeffery I.B."/>
            <person name="Cooney J.C."/>
            <person name="Kagawa T.F."/>
            <person name="Liu W."/>
            <person name="Song Y."/>
            <person name="Salvetti E."/>
            <person name="Wrobel A."/>
            <person name="Rasinkangas P."/>
            <person name="Parkhill J."/>
            <person name="Rea M.C."/>
            <person name="O'Sullivan O."/>
            <person name="Ritari J."/>
            <person name="Douillard F.P."/>
            <person name="Paul Ross R."/>
            <person name="Yang R."/>
            <person name="Briner A.E."/>
            <person name="Felis G.E."/>
            <person name="de Vos W.M."/>
            <person name="Barrangou R."/>
            <person name="Klaenhammer T.R."/>
            <person name="Caufield P.W."/>
            <person name="Cui Y."/>
            <person name="Zhang H."/>
            <person name="O'Toole P.W."/>
        </authorList>
    </citation>
    <scope>NUCLEOTIDE SEQUENCE [LARGE SCALE GENOMIC DNA]</scope>
    <source>
        <strain evidence="7 8">DSM 20505</strain>
    </source>
</reference>
<dbReference type="GO" id="GO:0009025">
    <property type="term" value="F:tagatose-bisphosphate aldolase activity"/>
    <property type="evidence" value="ECO:0007669"/>
    <property type="project" value="UniProtKB-UniRule"/>
</dbReference>
<dbReference type="GO" id="GO:1902777">
    <property type="term" value="P:6-sulfoquinovose(1-) catabolic process"/>
    <property type="evidence" value="ECO:0007669"/>
    <property type="project" value="TreeGrafter"/>
</dbReference>
<dbReference type="PANTHER" id="PTHR39340">
    <property type="entry name" value="SULFOFRUCTOSEPHOSPHATE ALDOLASE"/>
    <property type="match status" value="1"/>
</dbReference>
<dbReference type="HAMAP" id="MF_00734">
    <property type="entry name" value="LacD"/>
    <property type="match status" value="1"/>
</dbReference>
<dbReference type="PANTHER" id="PTHR39340:SF1">
    <property type="entry name" value="SULFOFRUCTOSEPHOSPHATE ALDOLASE"/>
    <property type="match status" value="1"/>
</dbReference>
<comment type="caution">
    <text evidence="7">The sequence shown here is derived from an EMBL/GenBank/DDBJ whole genome shotgun (WGS) entry which is preliminary data.</text>
</comment>
<gene>
    <name evidence="6" type="primary">lacD</name>
    <name evidence="7" type="ORF">FC18_GL002252</name>
</gene>
<name>A0A0R1ZV15_9LACO</name>
<dbReference type="InterPro" id="IPR002915">
    <property type="entry name" value="DeoC/FbaB/LacD_aldolase"/>
</dbReference>
<keyword evidence="5 6" id="KW-0456">Lyase</keyword>
<organism evidence="7 8">
    <name type="scientific">Lacticaseibacillus sharpeae JCM 1186 = DSM 20505</name>
    <dbReference type="NCBI Taxonomy" id="1291052"/>
    <lineage>
        <taxon>Bacteria</taxon>
        <taxon>Bacillati</taxon>
        <taxon>Bacillota</taxon>
        <taxon>Bacilli</taxon>
        <taxon>Lactobacillales</taxon>
        <taxon>Lactobacillaceae</taxon>
        <taxon>Lacticaseibacillus</taxon>
    </lineage>
</organism>
<dbReference type="InterPro" id="IPR005927">
    <property type="entry name" value="Tag_1.6-dipho_adolase"/>
</dbReference>
<dbReference type="InterPro" id="IPR013785">
    <property type="entry name" value="Aldolase_TIM"/>
</dbReference>
<dbReference type="STRING" id="1291052.FC18_GL002252"/>
<evidence type="ECO:0000313" key="7">
    <source>
        <dbReference type="EMBL" id="KRM54835.1"/>
    </source>
</evidence>
<evidence type="ECO:0000256" key="3">
    <source>
        <dbReference type="ARBA" id="ARBA00008679"/>
    </source>
</evidence>
<evidence type="ECO:0000256" key="5">
    <source>
        <dbReference type="ARBA" id="ARBA00023239"/>
    </source>
</evidence>
<comment type="pathway">
    <text evidence="2 6">Carbohydrate metabolism; D-tagatose 6-phosphate degradation; D-glyceraldehyde 3-phosphate and glycerone phosphate from D-tagatose 6-phosphate: step 2/2.</text>
</comment>
<dbReference type="GO" id="GO:0009024">
    <property type="term" value="F:tagatose-6-phosphate kinase activity"/>
    <property type="evidence" value="ECO:0007669"/>
    <property type="project" value="InterPro"/>
</dbReference>
<keyword evidence="4 6" id="KW-0423">Lactose metabolism</keyword>
<dbReference type="InterPro" id="IPR050552">
    <property type="entry name" value="LacD_aldolase"/>
</dbReference>
<comment type="similarity">
    <text evidence="3 6">Belongs to the aldolase LacD family.</text>
</comment>
<dbReference type="GO" id="GO:0061595">
    <property type="term" value="F:6-deoxy-6-sulfofructose-1-phosphate aldolase activity"/>
    <property type="evidence" value="ECO:0007669"/>
    <property type="project" value="TreeGrafter"/>
</dbReference>
<dbReference type="GO" id="GO:2001059">
    <property type="term" value="P:D-tagatose 6-phosphate catabolic process"/>
    <property type="evidence" value="ECO:0007669"/>
    <property type="project" value="UniProtKB-UniRule"/>
</dbReference>
<evidence type="ECO:0000256" key="2">
    <source>
        <dbReference type="ARBA" id="ARBA00005191"/>
    </source>
</evidence>
<dbReference type="SUPFAM" id="SSF51569">
    <property type="entry name" value="Aldolase"/>
    <property type="match status" value="1"/>
</dbReference>
<evidence type="ECO:0000256" key="6">
    <source>
        <dbReference type="HAMAP-Rule" id="MF_00734"/>
    </source>
</evidence>
<dbReference type="Proteomes" id="UP000051679">
    <property type="component" value="Unassembled WGS sequence"/>
</dbReference>
<keyword evidence="8" id="KW-1185">Reference proteome</keyword>
<protein>
    <recommendedName>
        <fullName evidence="6">Tagatose 1,6-diphosphate aldolase</fullName>
        <ecNumber evidence="6">4.1.2.40</ecNumber>
    </recommendedName>
    <alternativeName>
        <fullName evidence="6">D-tagatose-1,6-bisphosphate aldolase</fullName>
    </alternativeName>
    <alternativeName>
        <fullName evidence="6">Tagatose-bisphosphate aldolase</fullName>
    </alternativeName>
</protein>
<dbReference type="EC" id="4.1.2.40" evidence="6"/>
<dbReference type="GO" id="GO:0019512">
    <property type="term" value="P:lactose catabolic process via tagatose-6-phosphate"/>
    <property type="evidence" value="ECO:0007669"/>
    <property type="project" value="InterPro"/>
</dbReference>
<comment type="catalytic activity">
    <reaction evidence="1 6">
        <text>D-tagatofuranose 1,6-bisphosphate = D-glyceraldehyde 3-phosphate + dihydroxyacetone phosphate</text>
        <dbReference type="Rhea" id="RHEA:22948"/>
        <dbReference type="ChEBI" id="CHEBI:57642"/>
        <dbReference type="ChEBI" id="CHEBI:58694"/>
        <dbReference type="ChEBI" id="CHEBI:59776"/>
        <dbReference type="EC" id="4.1.2.40"/>
    </reaction>
</comment>
<evidence type="ECO:0000256" key="1">
    <source>
        <dbReference type="ARBA" id="ARBA00000567"/>
    </source>
</evidence>
<dbReference type="Gene3D" id="3.20.20.70">
    <property type="entry name" value="Aldolase class I"/>
    <property type="match status" value="1"/>
</dbReference>
<accession>A0A0R1ZV15</accession>
<sequence>MYNEVVKSIVSISGGIIHMAKKVITRGKFEKLQQLSNKSGVIAALAIDQRGSMKKMMAAADEKAGTEYSLEQIYKFKELVSKELTKYASSILTDEELGFKAMAAKDPSSGLILSYEKTGYDVTTVGRFPELLTGESIERLAAKGADAVKVLVYYNPHDKDEINDVKKAFVERLANESRGADMPFFLEVVTYDDAIPDAKSFEYAKAKPSLVLDALAEFTKPQYGVDVLKAEIPVNWSFVEGHTADGVTPAYTEAEAADIFKKVNETVDRPFIYLSAGVPAETFREELTFAGESGNKYNGILCGRATWKDGIQVFADGGEAALTQWLETTGKENVEELNQILDKYAKPWYSWYGGLDNIEVVDSVVTK</sequence>
<proteinExistence type="inferred from homology"/>
<dbReference type="Pfam" id="PF01791">
    <property type="entry name" value="DeoC"/>
    <property type="match status" value="1"/>
</dbReference>
<dbReference type="AlphaFoldDB" id="A0A0R1ZV15"/>
<evidence type="ECO:0000256" key="4">
    <source>
        <dbReference type="ARBA" id="ARBA00022736"/>
    </source>
</evidence>
<evidence type="ECO:0000313" key="8">
    <source>
        <dbReference type="Proteomes" id="UP000051679"/>
    </source>
</evidence>
<dbReference type="NCBIfam" id="NF009498">
    <property type="entry name" value="PRK12858.1"/>
    <property type="match status" value="1"/>
</dbReference>
<dbReference type="PATRIC" id="fig|1291052.5.peg.2319"/>
<dbReference type="EMBL" id="AYYO01000044">
    <property type="protein sequence ID" value="KRM54835.1"/>
    <property type="molecule type" value="Genomic_DNA"/>
</dbReference>
<dbReference type="UniPathway" id="UPA00704">
    <property type="reaction ID" value="UER00716"/>
</dbReference>
<dbReference type="SMART" id="SM01133">
    <property type="entry name" value="DeoC"/>
    <property type="match status" value="1"/>
</dbReference>